<dbReference type="Gene3D" id="1.10.10.10">
    <property type="entry name" value="Winged helix-like DNA-binding domain superfamily/Winged helix DNA-binding domain"/>
    <property type="match status" value="1"/>
</dbReference>
<evidence type="ECO:0000256" key="16">
    <source>
        <dbReference type="RuleBase" id="RU369042"/>
    </source>
</evidence>
<comment type="cofactor">
    <cofactor evidence="1 16">
        <name>Mg(2+)</name>
        <dbReference type="ChEBI" id="CHEBI:18420"/>
    </cofactor>
</comment>
<gene>
    <name evidence="19" type="primary">MUS81</name>
    <name evidence="19" type="ORF">GGH94_006227</name>
</gene>
<feature type="compositionally biased region" description="Polar residues" evidence="17">
    <location>
        <begin position="94"/>
        <end position="108"/>
    </location>
</feature>
<reference evidence="19" key="1">
    <citation type="submission" date="2022-07" db="EMBL/GenBank/DDBJ databases">
        <title>Phylogenomic reconstructions and comparative analyses of Kickxellomycotina fungi.</title>
        <authorList>
            <person name="Reynolds N.K."/>
            <person name="Stajich J.E."/>
            <person name="Barry K."/>
            <person name="Grigoriev I.V."/>
            <person name="Crous P."/>
            <person name="Smith M.E."/>
        </authorList>
    </citation>
    <scope>NUCLEOTIDE SEQUENCE</scope>
    <source>
        <strain evidence="19">RSA 476</strain>
    </source>
</reference>
<dbReference type="AlphaFoldDB" id="A0A9W8M0J6"/>
<dbReference type="GO" id="GO:0000727">
    <property type="term" value="P:double-strand break repair via break-induced replication"/>
    <property type="evidence" value="ECO:0007669"/>
    <property type="project" value="UniProtKB-UniRule"/>
</dbReference>
<keyword evidence="12 16" id="KW-0234">DNA repair</keyword>
<dbReference type="GO" id="GO:0005634">
    <property type="term" value="C:nucleus"/>
    <property type="evidence" value="ECO:0007669"/>
    <property type="project" value="UniProtKB-SubCell"/>
</dbReference>
<protein>
    <recommendedName>
        <fullName evidence="4 16">Crossover junction endonuclease MUS81</fullName>
        <ecNumber evidence="16">3.1.22.-</ecNumber>
    </recommendedName>
</protein>
<evidence type="ECO:0000313" key="20">
    <source>
        <dbReference type="Proteomes" id="UP001140074"/>
    </source>
</evidence>
<evidence type="ECO:0000256" key="4">
    <source>
        <dbReference type="ARBA" id="ARBA00017114"/>
    </source>
</evidence>
<dbReference type="GO" id="GO:0006308">
    <property type="term" value="P:DNA catabolic process"/>
    <property type="evidence" value="ECO:0007669"/>
    <property type="project" value="UniProtKB-UniRule"/>
</dbReference>
<dbReference type="InterPro" id="IPR011335">
    <property type="entry name" value="Restrct_endonuc-II-like"/>
</dbReference>
<evidence type="ECO:0000256" key="9">
    <source>
        <dbReference type="ARBA" id="ARBA00022801"/>
    </source>
</evidence>
<dbReference type="SMART" id="SM00891">
    <property type="entry name" value="ERCC4"/>
    <property type="match status" value="1"/>
</dbReference>
<evidence type="ECO:0000256" key="5">
    <source>
        <dbReference type="ARBA" id="ARBA00022722"/>
    </source>
</evidence>
<proteinExistence type="inferred from homology"/>
<evidence type="ECO:0000256" key="12">
    <source>
        <dbReference type="ARBA" id="ARBA00023204"/>
    </source>
</evidence>
<keyword evidence="6 16" id="KW-0479">Metal-binding</keyword>
<sequence>MSQDASQDGQECANPLFLQWVGEWHDEAASRNAKTQYMFKKAYTSLQRYPLRMEDPREALQLQGIGQAIVERLAKKLAAWRQENGIPNPPPSQPATEPTQVSQSTQRQTASRIYVPRYRSGAFALLLGLYKTCCLYGPDYYIPKNQLIPLSEQYADTPFHVGGSTGGHRGGGAGSSYGQHTAWSGIKTLESKSLVERQGGVKFCITEEGLEIAQRVVEVLRTRNELPAEDGQLFADFEKQHTQSVLPETLDPPEFDDFMHPTGYSSPILSSSPRQTQDYLPPLPRTAATSLQSRRDMPHSGSSNISARAHSSSSYMLPATTSAMALSRNRSAGTRPTPGATFSRQSSASASEIELSDLIRYPKGEYDILLIVDNREVHSSADRNLIAKELEEQQVRIEIRPLTVGDYLWIARAKPTSTFRHLPDIALDYVVERKRMDDLCASIRDGRYKEQHTRIHGTGFTNVLYIVEGDNPEAVSRLGEAAVSSALSRVQVHHGFHLKRPATFEATLKTLRQTTRILQNTLGDVYAIPDQHIGQKEFAKLKKNIQARLPQISLAMTFDAYDMVSNKSGTLSVGEIYLRMLMTIRGISAGKALTIGRNFSTPRQLTEALDCGEAGSKIIENIVIDESRRKIGPALGKRLTEFWTADSFTP</sequence>
<dbReference type="SUPFAM" id="SSF52980">
    <property type="entry name" value="Restriction endonuclease-like"/>
    <property type="match status" value="1"/>
</dbReference>
<keyword evidence="5 16" id="KW-0540">Nuclease</keyword>
<dbReference type="PANTHER" id="PTHR13451:SF0">
    <property type="entry name" value="CROSSOVER JUNCTION ENDONUCLEASE MUS81"/>
    <property type="match status" value="1"/>
</dbReference>
<evidence type="ECO:0000256" key="2">
    <source>
        <dbReference type="ARBA" id="ARBA00004123"/>
    </source>
</evidence>
<evidence type="ECO:0000256" key="6">
    <source>
        <dbReference type="ARBA" id="ARBA00022723"/>
    </source>
</evidence>
<feature type="compositionally biased region" description="Low complexity" evidence="17">
    <location>
        <begin position="300"/>
        <end position="314"/>
    </location>
</feature>
<comment type="similarity">
    <text evidence="3 16">Belongs to the XPF family.</text>
</comment>
<dbReference type="Gene3D" id="3.40.50.10130">
    <property type="match status" value="1"/>
</dbReference>
<comment type="subcellular location">
    <subcellularLocation>
        <location evidence="2 16">Nucleus</location>
    </subcellularLocation>
</comment>
<dbReference type="GO" id="GO:0046872">
    <property type="term" value="F:metal ion binding"/>
    <property type="evidence" value="ECO:0007669"/>
    <property type="project" value="UniProtKB-UniRule"/>
</dbReference>
<keyword evidence="20" id="KW-1185">Reference proteome</keyword>
<evidence type="ECO:0000259" key="18">
    <source>
        <dbReference type="SMART" id="SM00891"/>
    </source>
</evidence>
<evidence type="ECO:0000313" key="19">
    <source>
        <dbReference type="EMBL" id="KAJ2859209.1"/>
    </source>
</evidence>
<dbReference type="Gene3D" id="1.10.150.110">
    <property type="entry name" value="DNA polymerase beta, N-terminal domain-like"/>
    <property type="match status" value="1"/>
</dbReference>
<evidence type="ECO:0000256" key="15">
    <source>
        <dbReference type="ARBA" id="ARBA00058015"/>
    </source>
</evidence>
<dbReference type="SUPFAM" id="SSF47802">
    <property type="entry name" value="DNA polymerase beta, N-terminal domain-like"/>
    <property type="match status" value="1"/>
</dbReference>
<comment type="caution">
    <text evidence="19">The sequence shown here is derived from an EMBL/GenBank/DDBJ whole genome shotgun (WGS) entry which is preliminary data.</text>
</comment>
<dbReference type="FunFam" id="1.10.150.110:FF:000001">
    <property type="entry name" value="Putative Crossover junction endonuclease MUS81"/>
    <property type="match status" value="1"/>
</dbReference>
<dbReference type="GO" id="GO:0048476">
    <property type="term" value="C:Holliday junction resolvase complex"/>
    <property type="evidence" value="ECO:0007669"/>
    <property type="project" value="UniProtKB-UniRule"/>
</dbReference>
<feature type="domain" description="ERCC4" evidence="18">
    <location>
        <begin position="369"/>
        <end position="471"/>
    </location>
</feature>
<evidence type="ECO:0000256" key="3">
    <source>
        <dbReference type="ARBA" id="ARBA00010015"/>
    </source>
</evidence>
<dbReference type="CDD" id="cd21036">
    <property type="entry name" value="WH_MUS81"/>
    <property type="match status" value="1"/>
</dbReference>
<dbReference type="InterPro" id="IPR010996">
    <property type="entry name" value="HHH_MUS81"/>
</dbReference>
<dbReference type="Pfam" id="PF14716">
    <property type="entry name" value="HHH_8"/>
    <property type="match status" value="1"/>
</dbReference>
<evidence type="ECO:0000256" key="13">
    <source>
        <dbReference type="ARBA" id="ARBA00023242"/>
    </source>
</evidence>
<keyword evidence="14" id="KW-0469">Meiosis</keyword>
<feature type="region of interest" description="Disordered" evidence="17">
    <location>
        <begin position="83"/>
        <end position="108"/>
    </location>
</feature>
<dbReference type="GO" id="GO:0031297">
    <property type="term" value="P:replication fork processing"/>
    <property type="evidence" value="ECO:0007669"/>
    <property type="project" value="UniProtKB-ARBA"/>
</dbReference>
<evidence type="ECO:0000256" key="7">
    <source>
        <dbReference type="ARBA" id="ARBA00022759"/>
    </source>
</evidence>
<comment type="function">
    <text evidence="15 16">Interacts with EME1 to form a DNA structure-specific endonuclease with substrate preference for branched DNA structures with a 5'-end at the branch nick. Typical substrates include 3'-flap structures, D-loops, replication forks and nicked Holliday junctions. May be required in mitosis for the processing of stalled or collapsed replication fork intermediates. May be required in meiosis for the repair of meiosis-specific double strand breaks subsequent to single-end invasion (SEI).</text>
</comment>
<feature type="region of interest" description="Disordered" evidence="17">
    <location>
        <begin position="247"/>
        <end position="315"/>
    </location>
</feature>
<dbReference type="EC" id="3.1.22.-" evidence="16"/>
<keyword evidence="7 16" id="KW-0255">Endonuclease</keyword>
<evidence type="ECO:0000256" key="17">
    <source>
        <dbReference type="SAM" id="MobiDB-lite"/>
    </source>
</evidence>
<dbReference type="Pfam" id="PF02732">
    <property type="entry name" value="ERCC4"/>
    <property type="match status" value="1"/>
</dbReference>
<dbReference type="Gene3D" id="1.10.150.670">
    <property type="entry name" value="Crossover junction endonuclease EME1, DNA-binding domain"/>
    <property type="match status" value="1"/>
</dbReference>
<keyword evidence="11 16" id="KW-0233">DNA recombination</keyword>
<dbReference type="InterPro" id="IPR006166">
    <property type="entry name" value="ERCC4_domain"/>
</dbReference>
<dbReference type="InterPro" id="IPR042530">
    <property type="entry name" value="EME1/EME2_C"/>
</dbReference>
<organism evidence="19 20">
    <name type="scientific">Coemansia aciculifera</name>
    <dbReference type="NCBI Taxonomy" id="417176"/>
    <lineage>
        <taxon>Eukaryota</taxon>
        <taxon>Fungi</taxon>
        <taxon>Fungi incertae sedis</taxon>
        <taxon>Zoopagomycota</taxon>
        <taxon>Kickxellomycotina</taxon>
        <taxon>Kickxellomycetes</taxon>
        <taxon>Kickxellales</taxon>
        <taxon>Kickxellaceae</taxon>
        <taxon>Coemansia</taxon>
    </lineage>
</organism>
<keyword evidence="8 16" id="KW-0227">DNA damage</keyword>
<feature type="compositionally biased region" description="Polar residues" evidence="17">
    <location>
        <begin position="263"/>
        <end position="278"/>
    </location>
</feature>
<dbReference type="GO" id="GO:0008821">
    <property type="term" value="F:crossover junction DNA endonuclease activity"/>
    <property type="evidence" value="ECO:0007669"/>
    <property type="project" value="UniProtKB-UniRule"/>
</dbReference>
<dbReference type="EMBL" id="JANBUY010000417">
    <property type="protein sequence ID" value="KAJ2859209.1"/>
    <property type="molecule type" value="Genomic_DNA"/>
</dbReference>
<keyword evidence="9 16" id="KW-0378">Hydrolase</keyword>
<name>A0A9W8M0J6_9FUNG</name>
<keyword evidence="13 16" id="KW-0539">Nucleus</keyword>
<comment type="subunit">
    <text evidence="16">Interacts with EME1.</text>
</comment>
<dbReference type="GO" id="GO:0031573">
    <property type="term" value="P:mitotic intra-S DNA damage checkpoint signaling"/>
    <property type="evidence" value="ECO:0007669"/>
    <property type="project" value="TreeGrafter"/>
</dbReference>
<dbReference type="InterPro" id="IPR033309">
    <property type="entry name" value="Mus81"/>
</dbReference>
<dbReference type="CDD" id="cd20074">
    <property type="entry name" value="XPF_nuclease_Mus81"/>
    <property type="match status" value="1"/>
</dbReference>
<dbReference type="Pfam" id="PF21136">
    <property type="entry name" value="WHD_MUS81"/>
    <property type="match status" value="1"/>
</dbReference>
<evidence type="ECO:0000256" key="1">
    <source>
        <dbReference type="ARBA" id="ARBA00001946"/>
    </source>
</evidence>
<dbReference type="InterPro" id="IPR027421">
    <property type="entry name" value="DNA_pol_lamdba_lyase_dom_sf"/>
</dbReference>
<dbReference type="GO" id="GO:0048257">
    <property type="term" value="F:3'-flap endonuclease activity"/>
    <property type="evidence" value="ECO:0007669"/>
    <property type="project" value="TreeGrafter"/>
</dbReference>
<evidence type="ECO:0000256" key="14">
    <source>
        <dbReference type="ARBA" id="ARBA00023254"/>
    </source>
</evidence>
<dbReference type="InterPro" id="IPR036388">
    <property type="entry name" value="WH-like_DNA-bd_sf"/>
</dbReference>
<evidence type="ECO:0000256" key="10">
    <source>
        <dbReference type="ARBA" id="ARBA00022842"/>
    </source>
</evidence>
<dbReference type="PANTHER" id="PTHR13451">
    <property type="entry name" value="CLASS II CROSSOVER JUNCTION ENDONUCLEASE MUS81"/>
    <property type="match status" value="1"/>
</dbReference>
<keyword evidence="10 16" id="KW-0460">Magnesium</keyword>
<dbReference type="Proteomes" id="UP001140074">
    <property type="component" value="Unassembled WGS sequence"/>
</dbReference>
<accession>A0A9W8M0J6</accession>
<evidence type="ECO:0000256" key="11">
    <source>
        <dbReference type="ARBA" id="ARBA00023172"/>
    </source>
</evidence>
<dbReference type="GO" id="GO:0003677">
    <property type="term" value="F:DNA binding"/>
    <property type="evidence" value="ECO:0007669"/>
    <property type="project" value="UniProtKB-UniRule"/>
</dbReference>
<dbReference type="InterPro" id="IPR047417">
    <property type="entry name" value="WHD_MUS81"/>
</dbReference>
<dbReference type="FunFam" id="3.40.50.10130:FF:000005">
    <property type="entry name" value="crossover junction endonuclease MUS81 isoform X1"/>
    <property type="match status" value="1"/>
</dbReference>
<evidence type="ECO:0000256" key="8">
    <source>
        <dbReference type="ARBA" id="ARBA00022763"/>
    </source>
</evidence>
<dbReference type="InterPro" id="IPR047416">
    <property type="entry name" value="XPF_nuclease_Mus81"/>
</dbReference>
<dbReference type="GO" id="GO:0000712">
    <property type="term" value="P:resolution of meiotic recombination intermediates"/>
    <property type="evidence" value="ECO:0007669"/>
    <property type="project" value="TreeGrafter"/>
</dbReference>